<comment type="subcellular location">
    <subcellularLocation>
        <location evidence="1">Cell membrane</location>
        <topology evidence="1">Multi-pass membrane protein</topology>
    </subcellularLocation>
</comment>
<dbReference type="GO" id="GO:0043190">
    <property type="term" value="C:ATP-binding cassette (ABC) transporter complex"/>
    <property type="evidence" value="ECO:0007669"/>
    <property type="project" value="InterPro"/>
</dbReference>
<evidence type="ECO:0000313" key="7">
    <source>
        <dbReference type="EMBL" id="ABC23870.1"/>
    </source>
</evidence>
<feature type="transmembrane region" description="Helical" evidence="6">
    <location>
        <begin position="310"/>
        <end position="331"/>
    </location>
</feature>
<name>Q2RPS5_RHORT</name>
<evidence type="ECO:0000256" key="3">
    <source>
        <dbReference type="ARBA" id="ARBA00022692"/>
    </source>
</evidence>
<dbReference type="EMBL" id="CP000230">
    <property type="protein sequence ID" value="ABC23870.1"/>
    <property type="molecule type" value="Genomic_DNA"/>
</dbReference>
<accession>Q2RPS5</accession>
<dbReference type="InterPro" id="IPR030923">
    <property type="entry name" value="LptG"/>
</dbReference>
<gene>
    <name evidence="7" type="ordered locus">Rru_A3075</name>
</gene>
<dbReference type="InterPro" id="IPR005495">
    <property type="entry name" value="LptG/LptF_permease"/>
</dbReference>
<keyword evidence="3 6" id="KW-0812">Transmembrane</keyword>
<dbReference type="NCBIfam" id="TIGR04408">
    <property type="entry name" value="LptG_lptG"/>
    <property type="match status" value="1"/>
</dbReference>
<dbReference type="GO" id="GO:0015920">
    <property type="term" value="P:lipopolysaccharide transport"/>
    <property type="evidence" value="ECO:0007669"/>
    <property type="project" value="TreeGrafter"/>
</dbReference>
<dbReference type="PANTHER" id="PTHR33529:SF2">
    <property type="entry name" value="LIPOPOLYSACCHARIDE EXPORT SYSTEM PERMEASE PROTEIN LPTG"/>
    <property type="match status" value="1"/>
</dbReference>
<protein>
    <submittedName>
        <fullName evidence="7">Permease YjgP/YjgQ</fullName>
    </submittedName>
</protein>
<dbReference type="DNASU" id="3836521"/>
<feature type="transmembrane region" description="Helical" evidence="6">
    <location>
        <begin position="278"/>
        <end position="298"/>
    </location>
</feature>
<evidence type="ECO:0000313" key="8">
    <source>
        <dbReference type="Proteomes" id="UP000001929"/>
    </source>
</evidence>
<proteinExistence type="predicted"/>
<dbReference type="EnsemblBacteria" id="ABC23870">
    <property type="protein sequence ID" value="ABC23870"/>
    <property type="gene ID" value="Rru_A3075"/>
</dbReference>
<dbReference type="KEGG" id="rru:Rru_A3075"/>
<evidence type="ECO:0000256" key="6">
    <source>
        <dbReference type="SAM" id="Phobius"/>
    </source>
</evidence>
<organism evidence="7 8">
    <name type="scientific">Rhodospirillum rubrum (strain ATCC 11170 / ATH 1.1.1 / DSM 467 / LMG 4362 / NCIMB 8255 / S1)</name>
    <dbReference type="NCBI Taxonomy" id="269796"/>
    <lineage>
        <taxon>Bacteria</taxon>
        <taxon>Pseudomonadati</taxon>
        <taxon>Pseudomonadota</taxon>
        <taxon>Alphaproteobacteria</taxon>
        <taxon>Rhodospirillales</taxon>
        <taxon>Rhodospirillaceae</taxon>
        <taxon>Rhodospirillum</taxon>
    </lineage>
</organism>
<feature type="transmembrane region" description="Helical" evidence="6">
    <location>
        <begin position="343"/>
        <end position="363"/>
    </location>
</feature>
<evidence type="ECO:0000256" key="5">
    <source>
        <dbReference type="ARBA" id="ARBA00023136"/>
    </source>
</evidence>
<dbReference type="RefSeq" id="WP_011390823.1">
    <property type="nucleotide sequence ID" value="NC_007643.1"/>
</dbReference>
<dbReference type="PATRIC" id="fig|269796.9.peg.3188"/>
<evidence type="ECO:0000256" key="4">
    <source>
        <dbReference type="ARBA" id="ARBA00022989"/>
    </source>
</evidence>
<feature type="transmembrane region" description="Helical" evidence="6">
    <location>
        <begin position="56"/>
        <end position="81"/>
    </location>
</feature>
<reference evidence="7 8" key="1">
    <citation type="journal article" date="2011" name="Stand. Genomic Sci.">
        <title>Complete genome sequence of Rhodospirillum rubrum type strain (S1).</title>
        <authorList>
            <person name="Munk A.C."/>
            <person name="Copeland A."/>
            <person name="Lucas S."/>
            <person name="Lapidus A."/>
            <person name="Del Rio T.G."/>
            <person name="Barry K."/>
            <person name="Detter J.C."/>
            <person name="Hammon N."/>
            <person name="Israni S."/>
            <person name="Pitluck S."/>
            <person name="Brettin T."/>
            <person name="Bruce D."/>
            <person name="Han C."/>
            <person name="Tapia R."/>
            <person name="Gilna P."/>
            <person name="Schmutz J."/>
            <person name="Larimer F."/>
            <person name="Land M."/>
            <person name="Kyrpides N.C."/>
            <person name="Mavromatis K."/>
            <person name="Richardson P."/>
            <person name="Rohde M."/>
            <person name="Goker M."/>
            <person name="Klenk H.P."/>
            <person name="Zhang Y."/>
            <person name="Roberts G.P."/>
            <person name="Reslewic S."/>
            <person name="Schwartz D.C."/>
        </authorList>
    </citation>
    <scope>NUCLEOTIDE SEQUENCE [LARGE SCALE GENOMIC DNA]</scope>
    <source>
        <strain evidence="8">ATCC 11170 / ATH 1.1.1 / DSM 467 / LMG 4362 / NCIMB 8255 / S1</strain>
    </source>
</reference>
<dbReference type="PANTHER" id="PTHR33529">
    <property type="entry name" value="SLR0882 PROTEIN-RELATED"/>
    <property type="match status" value="1"/>
</dbReference>
<keyword evidence="5 6" id="KW-0472">Membrane</keyword>
<dbReference type="GO" id="GO:0055085">
    <property type="term" value="P:transmembrane transport"/>
    <property type="evidence" value="ECO:0007669"/>
    <property type="project" value="InterPro"/>
</dbReference>
<dbReference type="HOGENOM" id="CLU_028799_2_0_5"/>
<dbReference type="eggNOG" id="COG0795">
    <property type="taxonomic scope" value="Bacteria"/>
</dbReference>
<keyword evidence="8" id="KW-1185">Reference proteome</keyword>
<keyword evidence="4 6" id="KW-1133">Transmembrane helix</keyword>
<evidence type="ECO:0000256" key="2">
    <source>
        <dbReference type="ARBA" id="ARBA00022475"/>
    </source>
</evidence>
<dbReference type="AlphaFoldDB" id="Q2RPS5"/>
<dbReference type="Proteomes" id="UP000001929">
    <property type="component" value="Chromosome"/>
</dbReference>
<dbReference type="PhylomeDB" id="Q2RPS5"/>
<sequence>MRIYRTLTTYIARTYLTALVGATLVVGALLMLFDVIEITRRSGSKAIGIDVVLEMALYHLPMSLQSALPFVFMGGAVMIFWKLARSSELVVIRAAGLSVWQFLAPVIAVVVVLGIANVTLLNPLAAHLYTKYERMDAGMDSGVANPLALSDGGLWLRENNPEGQVVMHAQGVRQVDNALRMTGVTIFRYGPDRRFESRIDAETAGLREGALVLTSVVTTYPGRVGERAETLEVPSNLTLPKIQDSFSPPETVSFWELPAFITFFEAAGFSAHAHRLHWHSLIASPLLLIAMVLMGAVFSLKPSQRSVNWLFRIVGAVAAGFGVFFFSKITYTLGLSQTLPVNLAAWSPALVTTMVALAALFHLEDG</sequence>
<dbReference type="STRING" id="269796.Rru_A3075"/>
<feature type="transmembrane region" description="Helical" evidence="6">
    <location>
        <begin position="12"/>
        <end position="36"/>
    </location>
</feature>
<dbReference type="Pfam" id="PF03739">
    <property type="entry name" value="LptF_LptG"/>
    <property type="match status" value="1"/>
</dbReference>
<feature type="transmembrane region" description="Helical" evidence="6">
    <location>
        <begin position="102"/>
        <end position="125"/>
    </location>
</feature>
<evidence type="ECO:0000256" key="1">
    <source>
        <dbReference type="ARBA" id="ARBA00004651"/>
    </source>
</evidence>
<keyword evidence="2" id="KW-1003">Cell membrane</keyword>